<evidence type="ECO:0000259" key="5">
    <source>
        <dbReference type="PROSITE" id="PS50835"/>
    </source>
</evidence>
<sequence>MFPLRQPKSFCQGLPKKRQPTVVTSRATEGLTKDSVLNKIAGTCPTVEVLIEGVPLLAMVDTGSQVSTVTESFFSRHFRESIKTLQSADIRLTAANGLLIPFIGYFVATIAVREQVLPEKVFLVLKDSGSTTQCILGMNILKDLHGIGTYIKPEQKDMNGQARTTRRPVVVPARSMQLITATGSNPRLDTELLVEPLETPFNPNLLLVPALSTTKNGHFQVAVVNLSNESVTIQPRTHVGSIHTATLQTSQVEVRLDTISAEIIASNPLKATPLKGSHINFSPMISEALASEERSAMASLLYSFNDVFAWSDDDLGFTNVIEHKIPLIDETPQAQPYRRLPPSEFQAVKEHIEKLASKGVITPSTSPGEYFCVVMMVPRSGQVLTETQAPSRTSLGIDLRVLGGTAHTYGPEIMDKFPQFFPEVPMVGDYVELECFAYGRMPLYYSWLREDGPLHPQAFYRDYKRVLVIPKARLQDTGSYTCIVKGDKNSSNKTLHLSLKSQPYFPYPMRNQHLDAGMSFTWICGAIGYPLPMYTWYKNGVMLTSDSGDGIKVHRNTLTISNVTLGRHEGVYQCEAVNVYGKARSGGQLRILYFAPTFATSAIETSKSAAEGGNVTIACSPHAAPRATIKWLRNGAEIGHFLPNGALELSSLKKSDEGVYTCVASNELGEASSTCRLFVEENAVFVEQPIDVTVEENETTVIPCKVSFVPGKMDIVYSWRFYSHVIDFTSISEDRVHYTTPYANTLDNGALYIVSAQIKHTGLYTCVVTTVTGSISASGYLIVKGPPGEPGGVHAKQNNDSSIFHTNVDIWWQDGEDHGYPVTRYKIEYLSIYEEEWQVLRDDIPVHLTTIESHPTWHGFKVVDGLSPGNAYMFRVSAGNDQVGYGHPNQGPTQWYTVASGPPLYPPDNIGGGGGMVGQLQITWDHLPRSKWGAPNLRYIVYYKRHDENNRIQKWESSGEVTTNFFYTSVGPIYYYLLYDVKVQAINDKGEGPNSTIHQVYSAEEMPMRIPGFVSAKPINATASIVTWSKIPNTREDLKGSTLAYVVNYWLEGNLRCFGKYEDTALFNTYYGDVDEGLIVGLEYGGDYCLNIQFQNHAGLGPKTDNYGMPMPLAPPQRYPEYITVMSHGTKSVRLHWKAVYAAIREESLKGYKAWWWNVQENILSANITTFGLITTGVIHGIEKDKIYKLRMVAWSNGGDGQKSPDVFFTLGGQVMYDPSQADILNTAPSKSEISLAILVSFMLYVVAVVTCLSY</sequence>
<dbReference type="GO" id="GO:0098609">
    <property type="term" value="P:cell-cell adhesion"/>
    <property type="evidence" value="ECO:0007669"/>
    <property type="project" value="TreeGrafter"/>
</dbReference>
<keyword evidence="4" id="KW-0812">Transmembrane</keyword>
<dbReference type="InterPro" id="IPR043502">
    <property type="entry name" value="DNA/RNA_pol_sf"/>
</dbReference>
<dbReference type="GO" id="GO:0007411">
    <property type="term" value="P:axon guidance"/>
    <property type="evidence" value="ECO:0007669"/>
    <property type="project" value="TreeGrafter"/>
</dbReference>
<dbReference type="AlphaFoldDB" id="A0AAD8F4R2"/>
<dbReference type="InterPro" id="IPR021109">
    <property type="entry name" value="Peptidase_aspartic_dom_sf"/>
</dbReference>
<reference evidence="7" key="2">
    <citation type="submission" date="2023-04" db="EMBL/GenBank/DDBJ databases">
        <authorList>
            <person name="Bu L."/>
            <person name="Lu L."/>
            <person name="Laidemitt M.R."/>
            <person name="Zhang S.M."/>
            <person name="Mutuku M."/>
            <person name="Mkoji G."/>
            <person name="Steinauer M."/>
            <person name="Loker E.S."/>
        </authorList>
    </citation>
    <scope>NUCLEOTIDE SEQUENCE</scope>
    <source>
        <strain evidence="7">KasaAsao</strain>
        <tissue evidence="7">Whole Snail</tissue>
    </source>
</reference>
<dbReference type="SMART" id="SM00408">
    <property type="entry name" value="IGc2"/>
    <property type="match status" value="4"/>
</dbReference>
<feature type="domain" description="Ig-like" evidence="5">
    <location>
        <begin position="683"/>
        <end position="776"/>
    </location>
</feature>
<dbReference type="SUPFAM" id="SSF49265">
    <property type="entry name" value="Fibronectin type III"/>
    <property type="match status" value="2"/>
</dbReference>
<dbReference type="GO" id="GO:0005886">
    <property type="term" value="C:plasma membrane"/>
    <property type="evidence" value="ECO:0007669"/>
    <property type="project" value="TreeGrafter"/>
</dbReference>
<dbReference type="CDD" id="cd00303">
    <property type="entry name" value="retropepsin_like"/>
    <property type="match status" value="1"/>
</dbReference>
<dbReference type="SUPFAM" id="SSF50630">
    <property type="entry name" value="Acid proteases"/>
    <property type="match status" value="1"/>
</dbReference>
<keyword evidence="8" id="KW-1185">Reference proteome</keyword>
<evidence type="ECO:0000259" key="6">
    <source>
        <dbReference type="PROSITE" id="PS50853"/>
    </source>
</evidence>
<gene>
    <name evidence="7" type="ORF">Bpfe_019980</name>
</gene>
<dbReference type="Gene3D" id="2.40.70.10">
    <property type="entry name" value="Acid Proteases"/>
    <property type="match status" value="1"/>
</dbReference>
<evidence type="ECO:0000256" key="2">
    <source>
        <dbReference type="ARBA" id="ARBA00023157"/>
    </source>
</evidence>
<evidence type="ECO:0000313" key="7">
    <source>
        <dbReference type="EMBL" id="KAK0050643.1"/>
    </source>
</evidence>
<feature type="domain" description="Ig-like" evidence="5">
    <location>
        <begin position="596"/>
        <end position="678"/>
    </location>
</feature>
<proteinExistence type="predicted"/>
<dbReference type="SUPFAM" id="SSF56672">
    <property type="entry name" value="DNA/RNA polymerases"/>
    <property type="match status" value="1"/>
</dbReference>
<accession>A0AAD8F4R2</accession>
<dbReference type="InterPro" id="IPR003599">
    <property type="entry name" value="Ig_sub"/>
</dbReference>
<dbReference type="PANTHER" id="PTHR44170">
    <property type="entry name" value="PROTEIN SIDEKICK"/>
    <property type="match status" value="1"/>
</dbReference>
<dbReference type="CDD" id="cd00096">
    <property type="entry name" value="Ig"/>
    <property type="match status" value="1"/>
</dbReference>
<dbReference type="CDD" id="cd00063">
    <property type="entry name" value="FN3"/>
    <property type="match status" value="3"/>
</dbReference>
<dbReference type="Pfam" id="PF13975">
    <property type="entry name" value="gag-asp_proteas"/>
    <property type="match status" value="1"/>
</dbReference>
<evidence type="ECO:0000256" key="3">
    <source>
        <dbReference type="ARBA" id="ARBA00023319"/>
    </source>
</evidence>
<dbReference type="Proteomes" id="UP001233172">
    <property type="component" value="Unassembled WGS sequence"/>
</dbReference>
<evidence type="ECO:0000256" key="1">
    <source>
        <dbReference type="ARBA" id="ARBA00022737"/>
    </source>
</evidence>
<feature type="domain" description="Fibronectin type-III" evidence="6">
    <location>
        <begin position="906"/>
        <end position="1005"/>
    </location>
</feature>
<dbReference type="SMART" id="SM00060">
    <property type="entry name" value="FN3"/>
    <property type="match status" value="4"/>
</dbReference>
<feature type="domain" description="Ig-like" evidence="5">
    <location>
        <begin position="411"/>
        <end position="498"/>
    </location>
</feature>
<keyword evidence="2" id="KW-1015">Disulfide bond</keyword>
<dbReference type="SMART" id="SM00409">
    <property type="entry name" value="IG"/>
    <property type="match status" value="4"/>
</dbReference>
<dbReference type="InterPro" id="IPR036179">
    <property type="entry name" value="Ig-like_dom_sf"/>
</dbReference>
<name>A0AAD8F4R2_BIOPF</name>
<dbReference type="GO" id="GO:0006508">
    <property type="term" value="P:proteolysis"/>
    <property type="evidence" value="ECO:0007669"/>
    <property type="project" value="InterPro"/>
</dbReference>
<keyword evidence="4" id="KW-1133">Transmembrane helix</keyword>
<feature type="domain" description="Fibronectin type-III" evidence="6">
    <location>
        <begin position="1119"/>
        <end position="1214"/>
    </location>
</feature>
<dbReference type="EMBL" id="JASAOG010000112">
    <property type="protein sequence ID" value="KAK0050643.1"/>
    <property type="molecule type" value="Genomic_DNA"/>
</dbReference>
<keyword evidence="4" id="KW-0472">Membrane</keyword>
<dbReference type="InterPro" id="IPR003598">
    <property type="entry name" value="Ig_sub2"/>
</dbReference>
<dbReference type="InterPro" id="IPR001969">
    <property type="entry name" value="Aspartic_peptidase_AS"/>
</dbReference>
<keyword evidence="3" id="KW-0393">Immunoglobulin domain</keyword>
<feature type="domain" description="Fibronectin type-III" evidence="6">
    <location>
        <begin position="789"/>
        <end position="903"/>
    </location>
</feature>
<dbReference type="SUPFAM" id="SSF48726">
    <property type="entry name" value="Immunoglobulin"/>
    <property type="match status" value="4"/>
</dbReference>
<comment type="caution">
    <text evidence="7">The sequence shown here is derived from an EMBL/GenBank/DDBJ whole genome shotgun (WGS) entry which is preliminary data.</text>
</comment>
<dbReference type="FunFam" id="2.60.40.10:FF:000032">
    <property type="entry name" value="palladin isoform X1"/>
    <property type="match status" value="1"/>
</dbReference>
<evidence type="ECO:0000256" key="4">
    <source>
        <dbReference type="SAM" id="Phobius"/>
    </source>
</evidence>
<dbReference type="FunFam" id="2.60.40.10:FF:000035">
    <property type="entry name" value="Contactin 1"/>
    <property type="match status" value="1"/>
</dbReference>
<dbReference type="Pfam" id="PF13927">
    <property type="entry name" value="Ig_3"/>
    <property type="match status" value="3"/>
</dbReference>
<dbReference type="Gene3D" id="2.60.40.10">
    <property type="entry name" value="Immunoglobulins"/>
    <property type="match status" value="8"/>
</dbReference>
<keyword evidence="1" id="KW-0677">Repeat</keyword>
<protein>
    <submittedName>
        <fullName evidence="7">Contactin-3</fullName>
    </submittedName>
</protein>
<dbReference type="PROSITE" id="PS00141">
    <property type="entry name" value="ASP_PROTEASE"/>
    <property type="match status" value="1"/>
</dbReference>
<dbReference type="GO" id="GO:0030424">
    <property type="term" value="C:axon"/>
    <property type="evidence" value="ECO:0007669"/>
    <property type="project" value="TreeGrafter"/>
</dbReference>
<organism evidence="7 8">
    <name type="scientific">Biomphalaria pfeifferi</name>
    <name type="common">Bloodfluke planorb</name>
    <name type="synonym">Freshwater snail</name>
    <dbReference type="NCBI Taxonomy" id="112525"/>
    <lineage>
        <taxon>Eukaryota</taxon>
        <taxon>Metazoa</taxon>
        <taxon>Spiralia</taxon>
        <taxon>Lophotrochozoa</taxon>
        <taxon>Mollusca</taxon>
        <taxon>Gastropoda</taxon>
        <taxon>Heterobranchia</taxon>
        <taxon>Euthyneura</taxon>
        <taxon>Panpulmonata</taxon>
        <taxon>Hygrophila</taxon>
        <taxon>Lymnaeoidea</taxon>
        <taxon>Planorbidae</taxon>
        <taxon>Biomphalaria</taxon>
    </lineage>
</organism>
<evidence type="ECO:0000313" key="8">
    <source>
        <dbReference type="Proteomes" id="UP001233172"/>
    </source>
</evidence>
<dbReference type="InterPro" id="IPR003961">
    <property type="entry name" value="FN3_dom"/>
</dbReference>
<dbReference type="PROSITE" id="PS50835">
    <property type="entry name" value="IG_LIKE"/>
    <property type="match status" value="4"/>
</dbReference>
<dbReference type="InterPro" id="IPR036116">
    <property type="entry name" value="FN3_sf"/>
</dbReference>
<dbReference type="InterPro" id="IPR007110">
    <property type="entry name" value="Ig-like_dom"/>
</dbReference>
<dbReference type="InterPro" id="IPR013783">
    <property type="entry name" value="Ig-like_fold"/>
</dbReference>
<dbReference type="Gene3D" id="3.10.10.10">
    <property type="entry name" value="HIV Type 1 Reverse Transcriptase, subunit A, domain 1"/>
    <property type="match status" value="1"/>
</dbReference>
<reference evidence="7" key="1">
    <citation type="journal article" date="2023" name="PLoS Negl. Trop. Dis.">
        <title>A genome sequence for Biomphalaria pfeifferi, the major vector snail for the human-infecting parasite Schistosoma mansoni.</title>
        <authorList>
            <person name="Bu L."/>
            <person name="Lu L."/>
            <person name="Laidemitt M.R."/>
            <person name="Zhang S.M."/>
            <person name="Mutuku M."/>
            <person name="Mkoji G."/>
            <person name="Steinauer M."/>
            <person name="Loker E.S."/>
        </authorList>
    </citation>
    <scope>NUCLEOTIDE SEQUENCE</scope>
    <source>
        <strain evidence="7">KasaAsao</strain>
    </source>
</reference>
<feature type="domain" description="Ig-like" evidence="5">
    <location>
        <begin position="503"/>
        <end position="590"/>
    </location>
</feature>
<dbReference type="PANTHER" id="PTHR44170:SF6">
    <property type="entry name" value="CONTACTIN"/>
    <property type="match status" value="1"/>
</dbReference>
<dbReference type="GO" id="GO:0004190">
    <property type="term" value="F:aspartic-type endopeptidase activity"/>
    <property type="evidence" value="ECO:0007669"/>
    <property type="project" value="InterPro"/>
</dbReference>
<feature type="transmembrane region" description="Helical" evidence="4">
    <location>
        <begin position="1234"/>
        <end position="1253"/>
    </location>
</feature>
<dbReference type="PROSITE" id="PS50853">
    <property type="entry name" value="FN3"/>
    <property type="match status" value="3"/>
</dbReference>